<evidence type="ECO:0000313" key="2">
    <source>
        <dbReference type="Proteomes" id="UP000002208"/>
    </source>
</evidence>
<dbReference type="HOGENOM" id="CLU_1060596_0_0_0"/>
<dbReference type="KEGG" id="ddr:Deide_02421"/>
<name>C1CZ14_DEIDV</name>
<gene>
    <name evidence="1" type="ordered locus">Deide_02421</name>
</gene>
<dbReference type="PaxDb" id="546414-Deide_02421"/>
<organism evidence="1 2">
    <name type="scientific">Deinococcus deserti (strain DSM 17065 / CIP 109153 / LMG 22923 / VCD115)</name>
    <dbReference type="NCBI Taxonomy" id="546414"/>
    <lineage>
        <taxon>Bacteria</taxon>
        <taxon>Thermotogati</taxon>
        <taxon>Deinococcota</taxon>
        <taxon>Deinococci</taxon>
        <taxon>Deinococcales</taxon>
        <taxon>Deinococcaceae</taxon>
        <taxon>Deinococcus</taxon>
    </lineage>
</organism>
<reference evidence="1 2" key="1">
    <citation type="journal article" date="2009" name="PLoS Genet.">
        <title>Alliance of proteomics and genomics to unravel the specificities of Sahara bacterium Deinococcus deserti.</title>
        <authorList>
            <person name="de Groot A."/>
            <person name="Dulermo R."/>
            <person name="Ortet P."/>
            <person name="Blanchard L."/>
            <person name="Guerin P."/>
            <person name="Fernandez B."/>
            <person name="Vacherie B."/>
            <person name="Dossat C."/>
            <person name="Jolivet E."/>
            <person name="Siguier P."/>
            <person name="Chandler M."/>
            <person name="Barakat M."/>
            <person name="Dedieu A."/>
            <person name="Barbe V."/>
            <person name="Heulin T."/>
            <person name="Sommer S."/>
            <person name="Achouak W."/>
            <person name="Armengaud J."/>
        </authorList>
    </citation>
    <scope>NUCLEOTIDE SEQUENCE [LARGE SCALE GENOMIC DNA]</scope>
    <source>
        <strain evidence="2">DSM 17065 / CIP 109153 / LMG 22923 / VCD115</strain>
    </source>
</reference>
<dbReference type="AlphaFoldDB" id="C1CZ14"/>
<evidence type="ECO:0008006" key="3">
    <source>
        <dbReference type="Google" id="ProtNLM"/>
    </source>
</evidence>
<accession>C1CZ14</accession>
<dbReference type="RefSeq" id="WP_162485365.1">
    <property type="nucleotide sequence ID" value="NC_012526.1"/>
</dbReference>
<dbReference type="eggNOG" id="ENOG5032VZA">
    <property type="taxonomic scope" value="Bacteria"/>
</dbReference>
<dbReference type="Proteomes" id="UP000002208">
    <property type="component" value="Chromosome"/>
</dbReference>
<dbReference type="EMBL" id="CP001114">
    <property type="protein sequence ID" value="ACO45052.2"/>
    <property type="molecule type" value="Genomic_DNA"/>
</dbReference>
<sequence length="262" mass="28775">MPLPLLATLAVSVPVAAPPQELSCAALRSGVRVVVAPDVTIRLKRVGESQLQMSTGRADRTVPLDCFNEQIQATVADFNFDGVRDVAVPVAVGYMGVNIFSRLYFAGRDGTLRASRLEIGNVWPDPLTRTLTSGVKDGPFYRTESHCLSADGQDFYLCRQLEPESDATSADPTVAQWLSPAGKVLLSRRSDSSRSRGPEIWQIEPVRAYFHSRPDGASRRAAYVIRGDTVEGLEVRGSWMRVIYRPAQGAATAGWLRRQDLR</sequence>
<protein>
    <recommendedName>
        <fullName evidence="3">FG-GAP repeat protein</fullName>
    </recommendedName>
</protein>
<keyword evidence="2" id="KW-1185">Reference proteome</keyword>
<dbReference type="STRING" id="546414.Deide_02421"/>
<evidence type="ECO:0000313" key="1">
    <source>
        <dbReference type="EMBL" id="ACO45052.2"/>
    </source>
</evidence>
<proteinExistence type="predicted"/>